<comment type="caution">
    <text evidence="6">Lacks conserved residue(s) required for the propagation of feature annotation.</text>
</comment>
<dbReference type="Proteomes" id="UP000324209">
    <property type="component" value="Chromosome"/>
</dbReference>
<dbReference type="OrthoDB" id="9801161at2"/>
<keyword evidence="5 8" id="KW-0418">Kinase</keyword>
<dbReference type="InterPro" id="IPR034907">
    <property type="entry name" value="NDK-like_dom"/>
</dbReference>
<accession>A0A5C1QL00</accession>
<evidence type="ECO:0000313" key="8">
    <source>
        <dbReference type="EMBL" id="QEN07284.1"/>
    </source>
</evidence>
<dbReference type="GO" id="GO:0004550">
    <property type="term" value="F:nucleoside diphosphate kinase activity"/>
    <property type="evidence" value="ECO:0007669"/>
    <property type="project" value="UniProtKB-EC"/>
</dbReference>
<name>A0A5C1QL00_9SPIO</name>
<keyword evidence="4" id="KW-0808">Transferase</keyword>
<organism evidence="8 9">
    <name type="scientific">Oceanispirochaeta crateris</name>
    <dbReference type="NCBI Taxonomy" id="2518645"/>
    <lineage>
        <taxon>Bacteria</taxon>
        <taxon>Pseudomonadati</taxon>
        <taxon>Spirochaetota</taxon>
        <taxon>Spirochaetia</taxon>
        <taxon>Spirochaetales</taxon>
        <taxon>Spirochaetaceae</taxon>
        <taxon>Oceanispirochaeta</taxon>
    </lineage>
</organism>
<dbReference type="InterPro" id="IPR036850">
    <property type="entry name" value="NDK-like_dom_sf"/>
</dbReference>
<gene>
    <name evidence="8" type="ORF">EXM22_04505</name>
</gene>
<dbReference type="SMART" id="SM00562">
    <property type="entry name" value="NDK"/>
    <property type="match status" value="1"/>
</dbReference>
<dbReference type="PANTHER" id="PTHR11349">
    <property type="entry name" value="NUCLEOSIDE DIPHOSPHATE KINASE"/>
    <property type="match status" value="1"/>
</dbReference>
<reference evidence="8 9" key="1">
    <citation type="submission" date="2019-02" db="EMBL/GenBank/DDBJ databases">
        <title>Complete Genome Sequence and Methylome Analysis of free living Spirochaetas.</title>
        <authorList>
            <person name="Fomenkov A."/>
            <person name="Dubinina G."/>
            <person name="Leshcheva N."/>
            <person name="Mikheeva N."/>
            <person name="Grabovich M."/>
            <person name="Vincze T."/>
            <person name="Roberts R.J."/>
        </authorList>
    </citation>
    <scope>NUCLEOTIDE SEQUENCE [LARGE SCALE GENOMIC DNA]</scope>
    <source>
        <strain evidence="8 9">K2</strain>
    </source>
</reference>
<evidence type="ECO:0000256" key="5">
    <source>
        <dbReference type="ARBA" id="ARBA00022777"/>
    </source>
</evidence>
<evidence type="ECO:0000256" key="2">
    <source>
        <dbReference type="ARBA" id="ARBA00008142"/>
    </source>
</evidence>
<dbReference type="RefSeq" id="WP_149485366.1">
    <property type="nucleotide sequence ID" value="NZ_CP036150.1"/>
</dbReference>
<dbReference type="EMBL" id="CP036150">
    <property type="protein sequence ID" value="QEN07284.1"/>
    <property type="molecule type" value="Genomic_DNA"/>
</dbReference>
<dbReference type="Pfam" id="PF00334">
    <property type="entry name" value="NDK"/>
    <property type="match status" value="2"/>
</dbReference>
<comment type="similarity">
    <text evidence="2 6">Belongs to the NDK family.</text>
</comment>
<feature type="domain" description="Nucleoside diphosphate kinase-like" evidence="7">
    <location>
        <begin position="184"/>
        <end position="378"/>
    </location>
</feature>
<dbReference type="KEGG" id="ock:EXM22_04505"/>
<proteinExistence type="inferred from homology"/>
<comment type="cofactor">
    <cofactor evidence="1">
        <name>Mg(2+)</name>
        <dbReference type="ChEBI" id="CHEBI:18420"/>
    </cofactor>
</comment>
<evidence type="ECO:0000256" key="6">
    <source>
        <dbReference type="PROSITE-ProRule" id="PRU00706"/>
    </source>
</evidence>
<evidence type="ECO:0000256" key="1">
    <source>
        <dbReference type="ARBA" id="ARBA00001946"/>
    </source>
</evidence>
<sequence>MAEELSYILITPYTIAKSRTGGVLSRLLSRIDLELVGTQIFAPSQELADAYAASLYKQSIATSSSSARLLSDFVLKTFTPTNGRRHRVMMLLFRGEDACKKLSDIAGALYPENRSIESITGETIRDTYADLEKDQDGNIIYFEPAVMTPRSQRTAIENMRIFAPFMLKEPNIVENMVYPENQQIERTLVIIKPDNWKYASSRPGTIIDMFSRTGLRLIGCKTYQMSVAEALEFYGPVKDALNEKLSPMFGTKAKVVLEKEFNLPLSEELEHALQNSFGKEYAKDQFFKIIEFMSGTRPDKCPSEELEHPGKVKSMVLIYEGMNAVNKIRDVLGPTDPTKAPGGTIRREFGHDIMVNTAHASDSAENAVREMGIVKIQKNKCSHIMKDYLDDK</sequence>
<protein>
    <recommendedName>
        <fullName evidence="3">nucleoside-diphosphate kinase</fullName>
        <ecNumber evidence="3">2.7.4.6</ecNumber>
    </recommendedName>
</protein>
<evidence type="ECO:0000313" key="9">
    <source>
        <dbReference type="Proteomes" id="UP000324209"/>
    </source>
</evidence>
<dbReference type="PROSITE" id="PS51374">
    <property type="entry name" value="NDPK_LIKE"/>
    <property type="match status" value="1"/>
</dbReference>
<dbReference type="SUPFAM" id="SSF54919">
    <property type="entry name" value="Nucleoside diphosphate kinase, NDK"/>
    <property type="match status" value="2"/>
</dbReference>
<dbReference type="EC" id="2.7.4.6" evidence="3"/>
<dbReference type="AlphaFoldDB" id="A0A5C1QL00"/>
<keyword evidence="9" id="KW-1185">Reference proteome</keyword>
<evidence type="ECO:0000256" key="3">
    <source>
        <dbReference type="ARBA" id="ARBA00012966"/>
    </source>
</evidence>
<dbReference type="Gene3D" id="3.30.70.141">
    <property type="entry name" value="Nucleoside diphosphate kinase-like domain"/>
    <property type="match status" value="2"/>
</dbReference>
<evidence type="ECO:0000259" key="7">
    <source>
        <dbReference type="SMART" id="SM00562"/>
    </source>
</evidence>
<evidence type="ECO:0000256" key="4">
    <source>
        <dbReference type="ARBA" id="ARBA00022679"/>
    </source>
</evidence>